<dbReference type="Gene3D" id="1.20.1070.10">
    <property type="entry name" value="Rhodopsin 7-helix transmembrane proteins"/>
    <property type="match status" value="1"/>
</dbReference>
<evidence type="ECO:0000256" key="8">
    <source>
        <dbReference type="ARBA" id="ARBA00023224"/>
    </source>
</evidence>
<dbReference type="PRINTS" id="PR00237">
    <property type="entry name" value="GPCRRHODOPSN"/>
</dbReference>
<dbReference type="PANTHER" id="PTHR24243">
    <property type="entry name" value="G-PROTEIN COUPLED RECEPTOR"/>
    <property type="match status" value="1"/>
</dbReference>
<dbReference type="eggNOG" id="KOG3656">
    <property type="taxonomic scope" value="Eukaryota"/>
</dbReference>
<feature type="transmembrane region" description="Helical" evidence="9">
    <location>
        <begin position="192"/>
        <end position="216"/>
    </location>
</feature>
<feature type="transmembrane region" description="Helical" evidence="9">
    <location>
        <begin position="228"/>
        <end position="254"/>
    </location>
</feature>
<comment type="subcellular location">
    <subcellularLocation>
        <location evidence="1">Membrane</location>
        <topology evidence="1">Multi-pass membrane protein</topology>
    </subcellularLocation>
</comment>
<evidence type="ECO:0000259" key="10">
    <source>
        <dbReference type="PROSITE" id="PS50262"/>
    </source>
</evidence>
<reference evidence="11" key="1">
    <citation type="submission" date="2007-03" db="EMBL/GenBank/DDBJ databases">
        <title>Annotation of Culex pipiens quinquefasciatus.</title>
        <authorList>
            <consortium name="The Broad Institute Genome Sequencing Platform"/>
            <person name="Atkinson P.W."/>
            <person name="Hemingway J."/>
            <person name="Christensen B.M."/>
            <person name="Higgs S."/>
            <person name="Kodira C."/>
            <person name="Hannick L."/>
            <person name="Megy K."/>
            <person name="O'Leary S."/>
            <person name="Pearson M."/>
            <person name="Haas B.J."/>
            <person name="Mauceli E."/>
            <person name="Wortman J.R."/>
            <person name="Lee N.H."/>
            <person name="Guigo R."/>
            <person name="Stanke M."/>
            <person name="Alvarado L."/>
            <person name="Amedeo P."/>
            <person name="Antoine C.H."/>
            <person name="Arensburger P."/>
            <person name="Bidwell S.L."/>
            <person name="Crawford M."/>
            <person name="Camaro F."/>
            <person name="Devon K."/>
            <person name="Engels R."/>
            <person name="Hammond M."/>
            <person name="Howarth C."/>
            <person name="Koehrsen M."/>
            <person name="Lawson D."/>
            <person name="Montgomery P."/>
            <person name="Nene V."/>
            <person name="Nusbaum C."/>
            <person name="Puiu D."/>
            <person name="Romero-Severson J."/>
            <person name="Severson D.W."/>
            <person name="Shumway M."/>
            <person name="Sisk P."/>
            <person name="Stolte C."/>
            <person name="Zeng Q."/>
            <person name="Eisenstadt E."/>
            <person name="Fraser-Liggett C."/>
            <person name="Strausberg R."/>
            <person name="Galagan J."/>
            <person name="Birren B."/>
            <person name="Collins F.H."/>
        </authorList>
    </citation>
    <scope>NUCLEOTIDE SEQUENCE [LARGE SCALE GENOMIC DNA]</scope>
    <source>
        <strain evidence="11">JHB</strain>
    </source>
</reference>
<keyword evidence="5" id="KW-0297">G-protein coupled receptor</keyword>
<dbReference type="PROSITE" id="PS50262">
    <property type="entry name" value="G_PROTEIN_RECEP_F1_2"/>
    <property type="match status" value="1"/>
</dbReference>
<dbReference type="EMBL" id="DS231839">
    <property type="protein sequence ID" value="EDS34294.1"/>
    <property type="molecule type" value="Genomic_DNA"/>
</dbReference>
<protein>
    <recommendedName>
        <fullName evidence="10">G-protein coupled receptors family 1 profile domain-containing protein</fullName>
    </recommendedName>
</protein>
<evidence type="ECO:0000256" key="4">
    <source>
        <dbReference type="ARBA" id="ARBA00022989"/>
    </source>
</evidence>
<comment type="similarity">
    <text evidence="2">Belongs to the G-protein coupled receptor 1 family.</text>
</comment>
<proteinExistence type="inferred from homology"/>
<dbReference type="Proteomes" id="UP000002320">
    <property type="component" value="Unassembled WGS sequence"/>
</dbReference>
<evidence type="ECO:0000313" key="13">
    <source>
        <dbReference type="Proteomes" id="UP000002320"/>
    </source>
</evidence>
<dbReference type="OrthoDB" id="5964776at2759"/>
<dbReference type="EnsemblMetazoa" id="CPIJ001963-RA">
    <property type="protein sequence ID" value="CPIJ001963-PA"/>
    <property type="gene ID" value="CPIJ001963"/>
</dbReference>
<accession>B0W4V6</accession>
<dbReference type="SUPFAM" id="SSF81321">
    <property type="entry name" value="Family A G protein-coupled receptor-like"/>
    <property type="match status" value="1"/>
</dbReference>
<dbReference type="KEGG" id="cqu:CpipJ_CPIJ001963"/>
<dbReference type="PANTHER" id="PTHR24243:SF224">
    <property type="entry name" value="G-PROTEIN COUPLED RECEPTOR 19-RELATED"/>
    <property type="match status" value="1"/>
</dbReference>
<dbReference type="GO" id="GO:0004930">
    <property type="term" value="F:G protein-coupled receptor activity"/>
    <property type="evidence" value="ECO:0007669"/>
    <property type="project" value="UniProtKB-KW"/>
</dbReference>
<reference evidence="12" key="2">
    <citation type="submission" date="2020-05" db="UniProtKB">
        <authorList>
            <consortium name="EnsemblMetazoa"/>
        </authorList>
    </citation>
    <scope>IDENTIFICATION</scope>
    <source>
        <strain evidence="12">JHB</strain>
    </source>
</reference>
<name>B0W4V6_CULQU</name>
<feature type="domain" description="G-protein coupled receptors family 1 profile" evidence="10">
    <location>
        <begin position="208"/>
        <end position="260"/>
    </location>
</feature>
<evidence type="ECO:0000313" key="12">
    <source>
        <dbReference type="EnsemblMetazoa" id="CPIJ001963-PA"/>
    </source>
</evidence>
<dbReference type="InterPro" id="IPR000276">
    <property type="entry name" value="GPCR_Rhodpsn"/>
</dbReference>
<evidence type="ECO:0000256" key="2">
    <source>
        <dbReference type="ARBA" id="ARBA00010663"/>
    </source>
</evidence>
<dbReference type="GO" id="GO:0005886">
    <property type="term" value="C:plasma membrane"/>
    <property type="evidence" value="ECO:0007669"/>
    <property type="project" value="TreeGrafter"/>
</dbReference>
<dbReference type="AlphaFoldDB" id="B0W4V6"/>
<keyword evidence="6 9" id="KW-0472">Membrane</keyword>
<keyword evidence="13" id="KW-1185">Reference proteome</keyword>
<dbReference type="VEuPathDB" id="VectorBase:CPIJ001963"/>
<sequence length="260" mass="27780">MSSLKFIDYMNISSLSAISFVNASLAYLNSTNGTNGSTASYPSGVNLTTANGSMLLEMASPPSAASALPALFSLNGTALDFGLGGVGAGPGGSYPAPNYSFPFHNFVQKEFIFDRTDHCSTQRCHYHATQHLLKCLPLAASAFGLSADGTALDFDSGSGAGPGGSYPAPNYSFPFHNFVQKEFIFDRTDVRVIFITLYSLVFCCCFFGNLLVILVVTMSRRLRSITNFFLANLAVADLCVGVFCVMQNLTIYLIESGFSG</sequence>
<dbReference type="Pfam" id="PF00001">
    <property type="entry name" value="7tm_1"/>
    <property type="match status" value="1"/>
</dbReference>
<keyword evidence="3 9" id="KW-0812">Transmembrane</keyword>
<evidence type="ECO:0000256" key="9">
    <source>
        <dbReference type="SAM" id="Phobius"/>
    </source>
</evidence>
<dbReference type="InParanoid" id="B0W4V6"/>
<evidence type="ECO:0000256" key="6">
    <source>
        <dbReference type="ARBA" id="ARBA00023136"/>
    </source>
</evidence>
<gene>
    <name evidence="12" type="primary">6033268</name>
    <name evidence="11" type="ORF">CpipJ_CPIJ001963</name>
</gene>
<dbReference type="VEuPathDB" id="VectorBase:CQUJHB004116"/>
<evidence type="ECO:0000256" key="1">
    <source>
        <dbReference type="ARBA" id="ARBA00004141"/>
    </source>
</evidence>
<keyword evidence="4 9" id="KW-1133">Transmembrane helix</keyword>
<dbReference type="InterPro" id="IPR017452">
    <property type="entry name" value="GPCR_Rhodpsn_7TM"/>
</dbReference>
<organism>
    <name type="scientific">Culex quinquefasciatus</name>
    <name type="common">Southern house mosquito</name>
    <name type="synonym">Culex pungens</name>
    <dbReference type="NCBI Taxonomy" id="7176"/>
    <lineage>
        <taxon>Eukaryota</taxon>
        <taxon>Metazoa</taxon>
        <taxon>Ecdysozoa</taxon>
        <taxon>Arthropoda</taxon>
        <taxon>Hexapoda</taxon>
        <taxon>Insecta</taxon>
        <taxon>Pterygota</taxon>
        <taxon>Neoptera</taxon>
        <taxon>Endopterygota</taxon>
        <taxon>Diptera</taxon>
        <taxon>Nematocera</taxon>
        <taxon>Culicoidea</taxon>
        <taxon>Culicidae</taxon>
        <taxon>Culicinae</taxon>
        <taxon>Culicini</taxon>
        <taxon>Culex</taxon>
        <taxon>Culex</taxon>
    </lineage>
</organism>
<evidence type="ECO:0000256" key="5">
    <source>
        <dbReference type="ARBA" id="ARBA00023040"/>
    </source>
</evidence>
<keyword evidence="7" id="KW-0675">Receptor</keyword>
<keyword evidence="8" id="KW-0807">Transducer</keyword>
<evidence type="ECO:0000256" key="7">
    <source>
        <dbReference type="ARBA" id="ARBA00023170"/>
    </source>
</evidence>
<evidence type="ECO:0000256" key="3">
    <source>
        <dbReference type="ARBA" id="ARBA00022692"/>
    </source>
</evidence>
<dbReference type="HOGENOM" id="CLU_1070619_0_0_1"/>
<evidence type="ECO:0000313" key="11">
    <source>
        <dbReference type="EMBL" id="EDS34294.1"/>
    </source>
</evidence>